<feature type="region of interest" description="Disordered" evidence="1">
    <location>
        <begin position="1"/>
        <end position="27"/>
    </location>
</feature>
<dbReference type="Proteomes" id="UP000024837">
    <property type="component" value="Unassembled WGS sequence"/>
</dbReference>
<evidence type="ECO:0000313" key="3">
    <source>
        <dbReference type="Proteomes" id="UP000024837"/>
    </source>
</evidence>
<reference evidence="2 3" key="1">
    <citation type="submission" date="2013-05" db="EMBL/GenBank/DDBJ databases">
        <title>Drechslerella stenobrocha genome reveals carnivorous origination and mechanical trapping mechanism of predatory fungi.</title>
        <authorList>
            <person name="Liu X."/>
            <person name="Zhang W."/>
            <person name="Liu K."/>
        </authorList>
    </citation>
    <scope>NUCLEOTIDE SEQUENCE [LARGE SCALE GENOMIC DNA]</scope>
    <source>
        <strain evidence="2 3">248</strain>
    </source>
</reference>
<sequence>MGHPGSNAPTSKRVSNPPSRKNSTETVQYISTPYDKYYQLCTCGDIKCEAGPSERQAAPPAGCAPWDDFDDEDPYLKAERPEEHDLMLVIFAEHVLSNCQALRYNGGTAEDRTAAVNCLGEVPRSILLQLIRDTTFPSPSRLSKEELESFPSYPAADVAEALFCNKDRFTTFEWYVICTSWFPSWTGVAPGEAWCMGLGRDERFVCSGIQQRRLRFRAWSWAVEGEYADLREVY</sequence>
<keyword evidence="3" id="KW-1185">Reference proteome</keyword>
<accession>W7HW85</accession>
<evidence type="ECO:0000256" key="1">
    <source>
        <dbReference type="SAM" id="MobiDB-lite"/>
    </source>
</evidence>
<organism evidence="2 3">
    <name type="scientific">Drechslerella stenobrocha 248</name>
    <dbReference type="NCBI Taxonomy" id="1043628"/>
    <lineage>
        <taxon>Eukaryota</taxon>
        <taxon>Fungi</taxon>
        <taxon>Dikarya</taxon>
        <taxon>Ascomycota</taxon>
        <taxon>Pezizomycotina</taxon>
        <taxon>Orbiliomycetes</taxon>
        <taxon>Orbiliales</taxon>
        <taxon>Orbiliaceae</taxon>
        <taxon>Drechslerella</taxon>
    </lineage>
</organism>
<name>W7HW85_9PEZI</name>
<proteinExistence type="predicted"/>
<evidence type="ECO:0000313" key="2">
    <source>
        <dbReference type="EMBL" id="EWC44332.1"/>
    </source>
</evidence>
<gene>
    <name evidence="2" type="ORF">DRE_01158</name>
</gene>
<feature type="compositionally biased region" description="Polar residues" evidence="1">
    <location>
        <begin position="7"/>
        <end position="27"/>
    </location>
</feature>
<dbReference type="AlphaFoldDB" id="W7HW85"/>
<dbReference type="OrthoDB" id="5272095at2759"/>
<dbReference type="HOGENOM" id="CLU_1184989_0_0_1"/>
<protein>
    <submittedName>
        <fullName evidence="2">Uncharacterized protein</fullName>
    </submittedName>
</protein>
<dbReference type="EMBL" id="KI966443">
    <property type="protein sequence ID" value="EWC44332.1"/>
    <property type="molecule type" value="Genomic_DNA"/>
</dbReference>